<keyword evidence="3" id="KW-0472">Membrane</keyword>
<evidence type="ECO:0000256" key="3">
    <source>
        <dbReference type="SAM" id="Phobius"/>
    </source>
</evidence>
<name>A0A2X2ESW7_RAOPL</name>
<dbReference type="Pfam" id="PF25963">
    <property type="entry name" value="Beta-barrel_AAEA"/>
    <property type="match status" value="1"/>
</dbReference>
<dbReference type="Gene3D" id="1.10.287.470">
    <property type="entry name" value="Helix hairpin bin"/>
    <property type="match status" value="2"/>
</dbReference>
<reference evidence="6" key="2">
    <citation type="journal article" date="2018" name="Genome Biol.">
        <title>SKESA: strategic k-mer extension for scrupulous assemblies.</title>
        <authorList>
            <person name="Souvorov A."/>
            <person name="Agarwala R."/>
            <person name="Lipman D.J."/>
        </authorList>
    </citation>
    <scope>NUCLEOTIDE SEQUENCE</scope>
    <source>
        <strain evidence="6">MISC063</strain>
    </source>
</reference>
<dbReference type="PRINTS" id="PR01490">
    <property type="entry name" value="RTXTOXIND"/>
</dbReference>
<dbReference type="InterPro" id="IPR058634">
    <property type="entry name" value="AaeA-lik-b-barrel"/>
</dbReference>
<dbReference type="Proteomes" id="UP000288843">
    <property type="component" value="Unassembled WGS sequence"/>
</dbReference>
<comment type="caution">
    <text evidence="8">The sequence shown here is derived from an EMBL/GenBank/DDBJ whole genome shotgun (WGS) entry which is preliminary data.</text>
</comment>
<gene>
    <name evidence="9" type="primary">yiaV_4</name>
    <name evidence="8" type="ORF">DN603_14375</name>
    <name evidence="6" type="ORF">I8Y23_004089</name>
    <name evidence="9" type="ORF">SAMEA2273876_04081</name>
    <name evidence="7" type="ORF">U5E74_21105</name>
</gene>
<feature type="transmembrane region" description="Helical" evidence="3">
    <location>
        <begin position="20"/>
        <end position="40"/>
    </location>
</feature>
<dbReference type="RefSeq" id="WP_032696322.1">
    <property type="nucleotide sequence ID" value="NZ_ABZSJN020000094.1"/>
</dbReference>
<dbReference type="Proteomes" id="UP000864422">
    <property type="component" value="Unassembled WGS sequence"/>
</dbReference>
<feature type="coiled-coil region" evidence="2">
    <location>
        <begin position="122"/>
        <end position="156"/>
    </location>
</feature>
<proteinExistence type="inferred from homology"/>
<evidence type="ECO:0000313" key="7">
    <source>
        <dbReference type="EMBL" id="MDZ7468126.1"/>
    </source>
</evidence>
<dbReference type="InterPro" id="IPR050739">
    <property type="entry name" value="MFP"/>
</dbReference>
<dbReference type="EMBL" id="FLAC01000018">
    <property type="protein sequence ID" value="SAQ01415.1"/>
    <property type="molecule type" value="Genomic_DNA"/>
</dbReference>
<reference evidence="7 12" key="5">
    <citation type="submission" date="2023-12" db="EMBL/GenBank/DDBJ databases">
        <title>N/s.</title>
        <authorList>
            <person name="Dale J."/>
        </authorList>
    </citation>
    <scope>NUCLEOTIDE SEQUENCE [LARGE SCALE GENOMIC DNA]</scope>
    <source>
        <strain evidence="7 12">2023EL-01226</strain>
    </source>
</reference>
<dbReference type="PANTHER" id="PTHR30386">
    <property type="entry name" value="MEMBRANE FUSION SUBUNIT OF EMRAB-TOLC MULTIDRUG EFFLUX PUMP"/>
    <property type="match status" value="1"/>
</dbReference>
<feature type="domain" description="p-hydroxybenzoic acid efflux pump subunit AaeA-like beta-barrel" evidence="5">
    <location>
        <begin position="262"/>
        <end position="353"/>
    </location>
</feature>
<reference evidence="6" key="4">
    <citation type="submission" date="2020-11" db="EMBL/GenBank/DDBJ databases">
        <authorList>
            <consortium name="NCBI Pathogen Detection Project"/>
        </authorList>
    </citation>
    <scope>NUCLEOTIDE SEQUENCE</scope>
    <source>
        <strain evidence="6">MISC063</strain>
    </source>
</reference>
<keyword evidence="3" id="KW-1133">Transmembrane helix</keyword>
<organism evidence="8 11">
    <name type="scientific">Raoultella planticola</name>
    <name type="common">Klebsiella planticola</name>
    <dbReference type="NCBI Taxonomy" id="575"/>
    <lineage>
        <taxon>Bacteria</taxon>
        <taxon>Pseudomonadati</taxon>
        <taxon>Pseudomonadota</taxon>
        <taxon>Gammaproteobacteria</taxon>
        <taxon>Enterobacterales</taxon>
        <taxon>Enterobacteriaceae</taxon>
        <taxon>Klebsiella/Raoultella group</taxon>
        <taxon>Raoultella</taxon>
    </lineage>
</organism>
<feature type="domain" description="Multidrug resistance protein MdtA-like barrel-sandwich hybrid" evidence="4">
    <location>
        <begin position="64"/>
        <end position="254"/>
    </location>
</feature>
<dbReference type="GO" id="GO:0055085">
    <property type="term" value="P:transmembrane transport"/>
    <property type="evidence" value="ECO:0007669"/>
    <property type="project" value="InterPro"/>
</dbReference>
<evidence type="ECO:0000313" key="9">
    <source>
        <dbReference type="EMBL" id="SAQ01415.1"/>
    </source>
</evidence>
<evidence type="ECO:0000256" key="2">
    <source>
        <dbReference type="SAM" id="Coils"/>
    </source>
</evidence>
<evidence type="ECO:0000256" key="1">
    <source>
        <dbReference type="ARBA" id="ARBA00009477"/>
    </source>
</evidence>
<dbReference type="KEGG" id="rpln:B1209_14580"/>
<evidence type="ECO:0000313" key="10">
    <source>
        <dbReference type="Proteomes" id="UP000078124"/>
    </source>
</evidence>
<keyword evidence="3" id="KW-0812">Transmembrane</keyword>
<dbReference type="Proteomes" id="UP001293169">
    <property type="component" value="Unassembled WGS sequence"/>
</dbReference>
<protein>
    <submittedName>
        <fullName evidence="8">HlyD family secretion protein</fullName>
    </submittedName>
</protein>
<evidence type="ECO:0000313" key="8">
    <source>
        <dbReference type="EMBL" id="RWT22208.1"/>
    </source>
</evidence>
<dbReference type="SUPFAM" id="SSF111369">
    <property type="entry name" value="HlyD-like secretion proteins"/>
    <property type="match status" value="2"/>
</dbReference>
<evidence type="ECO:0000313" key="6">
    <source>
        <dbReference type="EMBL" id="HAT1607743.1"/>
    </source>
</evidence>
<dbReference type="EMBL" id="JAXUDK010000015">
    <property type="protein sequence ID" value="MDZ7468126.1"/>
    <property type="molecule type" value="Genomic_DNA"/>
</dbReference>
<keyword evidence="2" id="KW-0175">Coiled coil</keyword>
<evidence type="ECO:0000313" key="12">
    <source>
        <dbReference type="Proteomes" id="UP001293169"/>
    </source>
</evidence>
<dbReference type="Gene3D" id="2.40.30.170">
    <property type="match status" value="1"/>
</dbReference>
<evidence type="ECO:0000313" key="11">
    <source>
        <dbReference type="Proteomes" id="UP000288843"/>
    </source>
</evidence>
<dbReference type="PANTHER" id="PTHR30386:SF24">
    <property type="entry name" value="MULTIDRUG RESISTANCE EFFLUX PUMP"/>
    <property type="match status" value="1"/>
</dbReference>
<comment type="similarity">
    <text evidence="1">Belongs to the membrane fusion protein (MFP) (TC 8.A.1) family.</text>
</comment>
<dbReference type="Proteomes" id="UP000078124">
    <property type="component" value="Unassembled WGS sequence"/>
</dbReference>
<dbReference type="EMBL" id="DACSEA010000020">
    <property type="protein sequence ID" value="HAT1607743.1"/>
    <property type="molecule type" value="Genomic_DNA"/>
</dbReference>
<dbReference type="GeneID" id="57430314"/>
<dbReference type="Pfam" id="PF25917">
    <property type="entry name" value="BSH_RND"/>
    <property type="match status" value="1"/>
</dbReference>
<dbReference type="EMBL" id="QKOX01000013">
    <property type="protein sequence ID" value="RWT22208.1"/>
    <property type="molecule type" value="Genomic_DNA"/>
</dbReference>
<evidence type="ECO:0000259" key="5">
    <source>
        <dbReference type="Pfam" id="PF25963"/>
    </source>
</evidence>
<reference evidence="9 10" key="1">
    <citation type="submission" date="2016-05" db="EMBL/GenBank/DDBJ databases">
        <authorList>
            <consortium name="Pathogen Informatics"/>
        </authorList>
    </citation>
    <scope>NUCLEOTIDE SEQUENCE [LARGE SCALE GENOMIC DNA]</scope>
    <source>
        <strain evidence="9 10">2880STDY5682802</strain>
    </source>
</reference>
<dbReference type="Gene3D" id="2.40.50.100">
    <property type="match status" value="1"/>
</dbReference>
<dbReference type="InterPro" id="IPR058625">
    <property type="entry name" value="MdtA-like_BSH"/>
</dbReference>
<sequence length="361" mass="38953">MSQQDAARQQANTRNNIRVVSIFTAAAIGLIGVLAILYAWQLPPFTRHSQFTDNAYVRGQTTFISPQVSGYVTAVNVQDFDNVKPGQVLFQIDDRIYKQRVHQAQATLAMKQAALKNNLQQRKSAEAVIQRNEAALQNARAQNQKNQADLKRVQDLTADGSLSIRERDSARASAAQGSADIEQAKATLEMSRQDLQSTIVNRDALAADVASAGAALELAEIDLNNTRIVAPTAGQLGQISVRLGAYVSAGTHLTSLVPPQHWVIANMKETQLAQIRIGQPTTFSVDALNGETFSGTVQSISPATGVEFSAISPDNATGNFVKIAQRIPVRIAVNDGQKNSSRLRPGMSVQVTIDTREGAQP</sequence>
<keyword evidence="12" id="KW-1185">Reference proteome</keyword>
<accession>A0A2X2ESW7</accession>
<evidence type="ECO:0000259" key="4">
    <source>
        <dbReference type="Pfam" id="PF25917"/>
    </source>
</evidence>
<dbReference type="AlphaFoldDB" id="A0A2X2ESW7"/>
<reference evidence="8 11" key="3">
    <citation type="submission" date="2018-06" db="EMBL/GenBank/DDBJ databases">
        <title>Carbapenemase-producing Enterobacteriaceae present in wastewater treatment plant effluent and nearby surface waters in the US.</title>
        <authorList>
            <person name="Mathys D.A."/>
            <person name="Mollenkopf D.F."/>
            <person name="Feicht S.M."/>
            <person name="Adams R.J."/>
            <person name="Albers A.L."/>
            <person name="Stuever D.M."/>
            <person name="Daniels J.B."/>
            <person name="Wittum T.E."/>
        </authorList>
    </citation>
    <scope>NUCLEOTIDE SEQUENCE [LARGE SCALE GENOMIC DNA]</scope>
    <source>
        <strain evidence="8 11">GEO_47_Down_B</strain>
    </source>
</reference>